<proteinExistence type="predicted"/>
<protein>
    <submittedName>
        <fullName evidence="3">Heptosyltransferase</fullName>
    </submittedName>
</protein>
<dbReference type="InterPro" id="IPR002201">
    <property type="entry name" value="Glyco_trans_9"/>
</dbReference>
<dbReference type="Proteomes" id="UP000217005">
    <property type="component" value="Unassembled WGS sequence"/>
</dbReference>
<dbReference type="PANTHER" id="PTHR30160:SF7">
    <property type="entry name" value="ADP-HEPTOSE--LPS HEPTOSYLTRANSFERASE 2"/>
    <property type="match status" value="1"/>
</dbReference>
<keyword evidence="1" id="KW-0328">Glycosyltransferase</keyword>
<dbReference type="InterPro" id="IPR051199">
    <property type="entry name" value="LPS_LOS_Heptosyltrfase"/>
</dbReference>
<keyword evidence="2 3" id="KW-0808">Transferase</keyword>
<organism evidence="3 4">
    <name type="scientific">Bordetella genomosp. 1</name>
    <dbReference type="NCBI Taxonomy" id="1395607"/>
    <lineage>
        <taxon>Bacteria</taxon>
        <taxon>Pseudomonadati</taxon>
        <taxon>Pseudomonadota</taxon>
        <taxon>Betaproteobacteria</taxon>
        <taxon>Burkholderiales</taxon>
        <taxon>Alcaligenaceae</taxon>
        <taxon>Bordetella</taxon>
    </lineage>
</organism>
<dbReference type="GO" id="GO:0008713">
    <property type="term" value="F:ADP-heptose-lipopolysaccharide heptosyltransferase activity"/>
    <property type="evidence" value="ECO:0007669"/>
    <property type="project" value="TreeGrafter"/>
</dbReference>
<dbReference type="EMBL" id="NEVL01000002">
    <property type="protein sequence ID" value="OZI39519.1"/>
    <property type="molecule type" value="Genomic_DNA"/>
</dbReference>
<evidence type="ECO:0000256" key="2">
    <source>
        <dbReference type="ARBA" id="ARBA00022679"/>
    </source>
</evidence>
<gene>
    <name evidence="3" type="ORF">CEG14_08395</name>
</gene>
<dbReference type="GO" id="GO:0005829">
    <property type="term" value="C:cytosol"/>
    <property type="evidence" value="ECO:0007669"/>
    <property type="project" value="TreeGrafter"/>
</dbReference>
<comment type="caution">
    <text evidence="3">The sequence shown here is derived from an EMBL/GenBank/DDBJ whole genome shotgun (WGS) entry which is preliminary data.</text>
</comment>
<evidence type="ECO:0000313" key="4">
    <source>
        <dbReference type="Proteomes" id="UP000217005"/>
    </source>
</evidence>
<accession>A0A261SQ51</accession>
<dbReference type="Pfam" id="PF01075">
    <property type="entry name" value="Glyco_transf_9"/>
    <property type="match status" value="1"/>
</dbReference>
<dbReference type="Gene3D" id="3.40.50.2000">
    <property type="entry name" value="Glycogen Phosphorylase B"/>
    <property type="match status" value="2"/>
</dbReference>
<reference evidence="3 4" key="1">
    <citation type="submission" date="2017-05" db="EMBL/GenBank/DDBJ databases">
        <title>Complete and WGS of Bordetella genogroups.</title>
        <authorList>
            <person name="Spilker T."/>
            <person name="LiPuma J."/>
        </authorList>
    </citation>
    <scope>NUCLEOTIDE SEQUENCE [LARGE SCALE GENOMIC DNA]</scope>
    <source>
        <strain evidence="3 4">AU17610</strain>
    </source>
</reference>
<dbReference type="OrthoDB" id="9797795at2"/>
<evidence type="ECO:0000256" key="1">
    <source>
        <dbReference type="ARBA" id="ARBA00022676"/>
    </source>
</evidence>
<dbReference type="AlphaFoldDB" id="A0A261SQ51"/>
<sequence length="333" mass="35109">MVNASMSISCLYVRLPNWVGDVCMSLPSLRLALATGVPVVVCARPWARELLAGLDLAGFLPMRGKLGADRAAVREHRRSLGAGARRARGLVLPDSLSSAAVFRLAGVPSAGYRDDGRSLLLRWPVRKPAQALHAVQSWYFLTRAALQAWGLPAGPEQPPAALDLPVTPAQAAQADAALAEAGLAGRPFVLIAPTATGLHKGRVKVWPGFDGLTRHLQERGHTVLMCPPASEVDDARRNAPTATLLPPLPLGAFAALTQRAALVVCNDSGVSHVAAAALARELTLFGVTRRSRTGPWSPRAVLLGAENAWPAQDEVESTTVALLAGDMPGQTQN</sequence>
<dbReference type="SUPFAM" id="SSF53756">
    <property type="entry name" value="UDP-Glycosyltransferase/glycogen phosphorylase"/>
    <property type="match status" value="1"/>
</dbReference>
<dbReference type="PANTHER" id="PTHR30160">
    <property type="entry name" value="TETRAACYLDISACCHARIDE 4'-KINASE-RELATED"/>
    <property type="match status" value="1"/>
</dbReference>
<evidence type="ECO:0000313" key="3">
    <source>
        <dbReference type="EMBL" id="OZI39519.1"/>
    </source>
</evidence>
<dbReference type="GO" id="GO:0009244">
    <property type="term" value="P:lipopolysaccharide core region biosynthetic process"/>
    <property type="evidence" value="ECO:0007669"/>
    <property type="project" value="TreeGrafter"/>
</dbReference>
<name>A0A261SQ51_9BORD</name>